<reference evidence="1 2" key="1">
    <citation type="submission" date="2017-02" db="EMBL/GenBank/DDBJ databases">
        <authorList>
            <person name="Peterson S.W."/>
        </authorList>
    </citation>
    <scope>NUCLEOTIDE SEQUENCE [LARGE SCALE GENOMIC DNA]</scope>
    <source>
        <strain evidence="1 2">ATCC 49788</strain>
    </source>
</reference>
<accession>A0A1T4WP75</accession>
<dbReference type="Proteomes" id="UP000190460">
    <property type="component" value="Unassembled WGS sequence"/>
</dbReference>
<dbReference type="SUPFAM" id="SSF48403">
    <property type="entry name" value="Ankyrin repeat"/>
    <property type="match status" value="1"/>
</dbReference>
<proteinExistence type="predicted"/>
<dbReference type="AlphaFoldDB" id="A0A1T4WP75"/>
<dbReference type="InterPro" id="IPR036770">
    <property type="entry name" value="Ankyrin_rpt-contain_sf"/>
</dbReference>
<gene>
    <name evidence="1" type="ORF">SAMN02745130_01943</name>
</gene>
<sequence>MRKFAFVIILFFSNTHSISANKICSEINQLTNKYPYQYNILTQKIIELQDYDNQQRPRQHYPLTLDRKQSQQHLRQLLNNTLIQQIDPIVLEYAIGVCDFENINLYLDHGLSLQCYTQEGRGNMLGFLIHCRIQGEAKRNQVLERLLQVGANPNEGKKDLERDAAGIYPIADATKSCDTSMLDILLKYGANPNLKTQGEEYFPILNICSTNRNYSGLGLPPDLEYPPTPTLPLAHILQSLLEYGADPNTIYITEDQRNYATQNREQILKIACAGKDEKAKSVYDLYAHEFEEAKTEGDPVKISNFQKLFDVLVKYEAKPLVDLCATLE</sequence>
<dbReference type="STRING" id="92487.SAMN02745130_01943"/>
<evidence type="ECO:0000313" key="1">
    <source>
        <dbReference type="EMBL" id="SKA79126.1"/>
    </source>
</evidence>
<protein>
    <submittedName>
        <fullName evidence="1">Uncharacterized protein</fullName>
    </submittedName>
</protein>
<dbReference type="Gene3D" id="1.25.40.20">
    <property type="entry name" value="Ankyrin repeat-containing domain"/>
    <property type="match status" value="1"/>
</dbReference>
<organism evidence="1 2">
    <name type="scientific">Thiothrix eikelboomii</name>
    <dbReference type="NCBI Taxonomy" id="92487"/>
    <lineage>
        <taxon>Bacteria</taxon>
        <taxon>Pseudomonadati</taxon>
        <taxon>Pseudomonadota</taxon>
        <taxon>Gammaproteobacteria</taxon>
        <taxon>Thiotrichales</taxon>
        <taxon>Thiotrichaceae</taxon>
        <taxon>Thiothrix</taxon>
    </lineage>
</organism>
<keyword evidence="2" id="KW-1185">Reference proteome</keyword>
<evidence type="ECO:0000313" key="2">
    <source>
        <dbReference type="Proteomes" id="UP000190460"/>
    </source>
</evidence>
<name>A0A1T4WP75_9GAMM</name>
<dbReference type="EMBL" id="FUYB01000008">
    <property type="protein sequence ID" value="SKA79126.1"/>
    <property type="molecule type" value="Genomic_DNA"/>
</dbReference>